<sequence>MVSRCKIKNKKMNRLEQYFDSSASRGWDTLVKLATETSWTYSESQKLLEQKLNNHTDIAKVLYALLGEESLDWVYRRVPALDGLSPIECLETPETIKRLKEALCRMDI</sequence>
<reference evidence="1 2" key="1">
    <citation type="submission" date="2018-04" db="EMBL/GenBank/DDBJ databases">
        <title>Sphingobacterium sp. M46 Genome.</title>
        <authorList>
            <person name="Cheng J."/>
            <person name="Li Y."/>
        </authorList>
    </citation>
    <scope>NUCLEOTIDE SEQUENCE [LARGE SCALE GENOMIC DNA]</scope>
    <source>
        <strain evidence="1 2">M46</strain>
    </source>
</reference>
<dbReference type="AlphaFoldDB" id="A0A363NUT5"/>
<gene>
    <name evidence="1" type="ORF">DCO56_14530</name>
</gene>
<proteinExistence type="predicted"/>
<dbReference type="Proteomes" id="UP000250831">
    <property type="component" value="Unassembled WGS sequence"/>
</dbReference>
<comment type="caution">
    <text evidence="1">The sequence shown here is derived from an EMBL/GenBank/DDBJ whole genome shotgun (WGS) entry which is preliminary data.</text>
</comment>
<protein>
    <recommendedName>
        <fullName evidence="3">Antitoxin Xre/MbcA/ParS-like toxin-binding domain-containing protein</fullName>
    </recommendedName>
</protein>
<evidence type="ECO:0008006" key="3">
    <source>
        <dbReference type="Google" id="ProtNLM"/>
    </source>
</evidence>
<accession>A0A363NUT5</accession>
<organism evidence="1 2">
    <name type="scientific">Sphingobacterium athyrii</name>
    <dbReference type="NCBI Taxonomy" id="2152717"/>
    <lineage>
        <taxon>Bacteria</taxon>
        <taxon>Pseudomonadati</taxon>
        <taxon>Bacteroidota</taxon>
        <taxon>Sphingobacteriia</taxon>
        <taxon>Sphingobacteriales</taxon>
        <taxon>Sphingobacteriaceae</taxon>
        <taxon>Sphingobacterium</taxon>
    </lineage>
</organism>
<name>A0A363NUT5_9SPHI</name>
<evidence type="ECO:0000313" key="2">
    <source>
        <dbReference type="Proteomes" id="UP000250831"/>
    </source>
</evidence>
<keyword evidence="2" id="KW-1185">Reference proteome</keyword>
<evidence type="ECO:0000313" key="1">
    <source>
        <dbReference type="EMBL" id="PUV24554.1"/>
    </source>
</evidence>
<dbReference type="EMBL" id="QCXX01000003">
    <property type="protein sequence ID" value="PUV24554.1"/>
    <property type="molecule type" value="Genomic_DNA"/>
</dbReference>